<comment type="catalytic activity">
    <reaction evidence="13">
        <text>a 1,2-diacyl-sn-glycerol + H2O = a 2-acylglycerol + a fatty acid + H(+)</text>
        <dbReference type="Rhea" id="RHEA:33275"/>
        <dbReference type="ChEBI" id="CHEBI:15377"/>
        <dbReference type="ChEBI" id="CHEBI:15378"/>
        <dbReference type="ChEBI" id="CHEBI:17389"/>
        <dbReference type="ChEBI" id="CHEBI:17815"/>
        <dbReference type="ChEBI" id="CHEBI:28868"/>
        <dbReference type="EC" id="3.1.1.116"/>
    </reaction>
    <physiologicalReaction direction="left-to-right" evidence="13">
        <dbReference type="Rhea" id="RHEA:33276"/>
    </physiologicalReaction>
</comment>
<feature type="domain" description="Fungal lipase-type" evidence="16">
    <location>
        <begin position="26"/>
        <end position="69"/>
    </location>
</feature>
<evidence type="ECO:0000256" key="7">
    <source>
        <dbReference type="ARBA" id="ARBA00022801"/>
    </source>
</evidence>
<keyword evidence="12 15" id="KW-0472">Membrane</keyword>
<comment type="caution">
    <text evidence="17">The sequence shown here is derived from an EMBL/GenBank/DDBJ whole genome shotgun (WGS) entry which is preliminary data.</text>
</comment>
<dbReference type="PANTHER" id="PTHR45792:SF8">
    <property type="entry name" value="DIACYLGLYCEROL LIPASE-ALPHA"/>
    <property type="match status" value="1"/>
</dbReference>
<protein>
    <recommendedName>
        <fullName evidence="14">sn-1-specific diacylglycerol lipase</fullName>
        <ecNumber evidence="14">3.1.1.116</ecNumber>
    </recommendedName>
</protein>
<keyword evidence="10 15" id="KW-1133">Transmembrane helix</keyword>
<evidence type="ECO:0000256" key="10">
    <source>
        <dbReference type="ARBA" id="ARBA00022989"/>
    </source>
</evidence>
<evidence type="ECO:0000256" key="15">
    <source>
        <dbReference type="SAM" id="Phobius"/>
    </source>
</evidence>
<comment type="cofactor">
    <cofactor evidence="1">
        <name>Ca(2+)</name>
        <dbReference type="ChEBI" id="CHEBI:29108"/>
    </cofactor>
</comment>
<evidence type="ECO:0000256" key="11">
    <source>
        <dbReference type="ARBA" id="ARBA00023098"/>
    </source>
</evidence>
<dbReference type="PANTHER" id="PTHR45792">
    <property type="entry name" value="DIACYLGLYCEROL LIPASE HOMOLOG-RELATED"/>
    <property type="match status" value="1"/>
</dbReference>
<dbReference type="GO" id="GO:0032590">
    <property type="term" value="C:dendrite membrane"/>
    <property type="evidence" value="ECO:0007669"/>
    <property type="project" value="TreeGrafter"/>
</dbReference>
<dbReference type="Proteomes" id="UP000324222">
    <property type="component" value="Unassembled WGS sequence"/>
</dbReference>
<keyword evidence="6" id="KW-0479">Metal-binding</keyword>
<comment type="subcellular location">
    <subcellularLocation>
        <location evidence="2">Cell membrane</location>
        <topology evidence="2">Multi-pass membrane protein</topology>
    </subcellularLocation>
</comment>
<dbReference type="GO" id="GO:0045211">
    <property type="term" value="C:postsynaptic membrane"/>
    <property type="evidence" value="ECO:0007669"/>
    <property type="project" value="TreeGrafter"/>
</dbReference>
<dbReference type="GO" id="GO:0004465">
    <property type="term" value="F:lipoprotein lipase activity"/>
    <property type="evidence" value="ECO:0007669"/>
    <property type="project" value="TreeGrafter"/>
</dbReference>
<evidence type="ECO:0000256" key="3">
    <source>
        <dbReference type="ARBA" id="ARBA00022475"/>
    </source>
</evidence>
<reference evidence="17 18" key="1">
    <citation type="submission" date="2019-05" db="EMBL/GenBank/DDBJ databases">
        <title>Another draft genome of Portunus trituberculatus and its Hox gene families provides insights of decapod evolution.</title>
        <authorList>
            <person name="Jeong J.-H."/>
            <person name="Song I."/>
            <person name="Kim S."/>
            <person name="Choi T."/>
            <person name="Kim D."/>
            <person name="Ryu S."/>
            <person name="Kim W."/>
        </authorList>
    </citation>
    <scope>NUCLEOTIDE SEQUENCE [LARGE SCALE GENOMIC DNA]</scope>
    <source>
        <tissue evidence="17">Muscle</tissue>
    </source>
</reference>
<accession>A0A5B7J307</accession>
<dbReference type="Gene3D" id="3.40.50.1820">
    <property type="entry name" value="alpha/beta hydrolase"/>
    <property type="match status" value="1"/>
</dbReference>
<evidence type="ECO:0000313" key="17">
    <source>
        <dbReference type="EMBL" id="MPC88356.1"/>
    </source>
</evidence>
<name>A0A5B7J307_PORTR</name>
<keyword evidence="4" id="KW-0597">Phosphoprotein</keyword>
<keyword evidence="8" id="KW-0106">Calcium</keyword>
<dbReference type="EC" id="3.1.1.116" evidence="14"/>
<keyword evidence="18" id="KW-1185">Reference proteome</keyword>
<evidence type="ECO:0000256" key="9">
    <source>
        <dbReference type="ARBA" id="ARBA00022963"/>
    </source>
</evidence>
<dbReference type="GO" id="GO:0019369">
    <property type="term" value="P:arachidonate metabolic process"/>
    <property type="evidence" value="ECO:0007669"/>
    <property type="project" value="TreeGrafter"/>
</dbReference>
<evidence type="ECO:0000256" key="8">
    <source>
        <dbReference type="ARBA" id="ARBA00022837"/>
    </source>
</evidence>
<dbReference type="GO" id="GO:0046340">
    <property type="term" value="P:diacylglycerol catabolic process"/>
    <property type="evidence" value="ECO:0007669"/>
    <property type="project" value="TreeGrafter"/>
</dbReference>
<keyword evidence="5 15" id="KW-0812">Transmembrane</keyword>
<evidence type="ECO:0000256" key="6">
    <source>
        <dbReference type="ARBA" id="ARBA00022723"/>
    </source>
</evidence>
<evidence type="ECO:0000256" key="12">
    <source>
        <dbReference type="ARBA" id="ARBA00023136"/>
    </source>
</evidence>
<dbReference type="OrthoDB" id="438440at2759"/>
<evidence type="ECO:0000259" key="16">
    <source>
        <dbReference type="Pfam" id="PF01764"/>
    </source>
</evidence>
<dbReference type="EMBL" id="VSRR010077564">
    <property type="protein sequence ID" value="MPC88356.1"/>
    <property type="molecule type" value="Genomic_DNA"/>
</dbReference>
<evidence type="ECO:0000313" key="18">
    <source>
        <dbReference type="Proteomes" id="UP000324222"/>
    </source>
</evidence>
<dbReference type="GO" id="GO:0005737">
    <property type="term" value="C:cytoplasm"/>
    <property type="evidence" value="ECO:0007669"/>
    <property type="project" value="TreeGrafter"/>
</dbReference>
<dbReference type="Pfam" id="PF01764">
    <property type="entry name" value="Lipase_3"/>
    <property type="match status" value="1"/>
</dbReference>
<organism evidence="17 18">
    <name type="scientific">Portunus trituberculatus</name>
    <name type="common">Swimming crab</name>
    <name type="synonym">Neptunus trituberculatus</name>
    <dbReference type="NCBI Taxonomy" id="210409"/>
    <lineage>
        <taxon>Eukaryota</taxon>
        <taxon>Metazoa</taxon>
        <taxon>Ecdysozoa</taxon>
        <taxon>Arthropoda</taxon>
        <taxon>Crustacea</taxon>
        <taxon>Multicrustacea</taxon>
        <taxon>Malacostraca</taxon>
        <taxon>Eumalacostraca</taxon>
        <taxon>Eucarida</taxon>
        <taxon>Decapoda</taxon>
        <taxon>Pleocyemata</taxon>
        <taxon>Brachyura</taxon>
        <taxon>Eubrachyura</taxon>
        <taxon>Portunoidea</taxon>
        <taxon>Portunidae</taxon>
        <taxon>Portuninae</taxon>
        <taxon>Portunus</taxon>
    </lineage>
</organism>
<proteinExistence type="predicted"/>
<keyword evidence="7" id="KW-0378">Hydrolase</keyword>
<dbReference type="SUPFAM" id="SSF53474">
    <property type="entry name" value="alpha/beta-Hydrolases"/>
    <property type="match status" value="1"/>
</dbReference>
<keyword evidence="11" id="KW-0443">Lipid metabolism</keyword>
<evidence type="ECO:0000256" key="4">
    <source>
        <dbReference type="ARBA" id="ARBA00022553"/>
    </source>
</evidence>
<gene>
    <name evidence="17" type="primary">Dagla</name>
    <name evidence="17" type="ORF">E2C01_083257</name>
</gene>
<feature type="transmembrane region" description="Helical" evidence="15">
    <location>
        <begin position="35"/>
        <end position="54"/>
    </location>
</feature>
<dbReference type="InterPro" id="IPR002921">
    <property type="entry name" value="Fungal_lipase-type"/>
</dbReference>
<dbReference type="InterPro" id="IPR029058">
    <property type="entry name" value="AB_hydrolase_fold"/>
</dbReference>
<keyword evidence="3" id="KW-1003">Cell membrane</keyword>
<dbReference type="CDD" id="cd00741">
    <property type="entry name" value="Lipase"/>
    <property type="match status" value="1"/>
</dbReference>
<dbReference type="GO" id="GO:0046872">
    <property type="term" value="F:metal ion binding"/>
    <property type="evidence" value="ECO:0007669"/>
    <property type="project" value="UniProtKB-KW"/>
</dbReference>
<evidence type="ECO:0000256" key="1">
    <source>
        <dbReference type="ARBA" id="ARBA00001913"/>
    </source>
</evidence>
<keyword evidence="9" id="KW-0442">Lipid degradation</keyword>
<evidence type="ECO:0000256" key="5">
    <source>
        <dbReference type="ARBA" id="ARBA00022692"/>
    </source>
</evidence>
<evidence type="ECO:0000256" key="13">
    <source>
        <dbReference type="ARBA" id="ARBA00024531"/>
    </source>
</evidence>
<evidence type="ECO:0000256" key="2">
    <source>
        <dbReference type="ARBA" id="ARBA00004651"/>
    </source>
</evidence>
<feature type="transmembrane region" description="Helical" evidence="15">
    <location>
        <begin position="66"/>
        <end position="86"/>
    </location>
</feature>
<dbReference type="AlphaFoldDB" id="A0A5B7J307"/>
<evidence type="ECO:0000256" key="14">
    <source>
        <dbReference type="ARBA" id="ARBA00026104"/>
    </source>
</evidence>
<sequence length="88" mass="9573">MVSAAEYIRRKLRDDNILSRALSFDPARGTQTYDFVLVGHSLGAGTAAILAILMKQEHPNLSCFAYSPPGGLLRCVCVCVCIYLVVVL</sequence>
<dbReference type="InterPro" id="IPR052214">
    <property type="entry name" value="DAG_Lipase-Related"/>
</dbReference>